<evidence type="ECO:0000256" key="1">
    <source>
        <dbReference type="ARBA" id="ARBA00022737"/>
    </source>
</evidence>
<evidence type="ECO:0000313" key="6">
    <source>
        <dbReference type="Proteomes" id="UP000541444"/>
    </source>
</evidence>
<dbReference type="PANTHER" id="PTHR47801">
    <property type="entry name" value="OS05G0145600 PROTEIN"/>
    <property type="match status" value="1"/>
</dbReference>
<dbReference type="FunFam" id="1.25.40.10:FF:000388">
    <property type="entry name" value="Pentatricopeptide repeat-containing protein, mitochondrial"/>
    <property type="match status" value="1"/>
</dbReference>
<evidence type="ECO:0008006" key="7">
    <source>
        <dbReference type="Google" id="ProtNLM"/>
    </source>
</evidence>
<dbReference type="InterPro" id="IPR002885">
    <property type="entry name" value="PPR_rpt"/>
</dbReference>
<protein>
    <recommendedName>
        <fullName evidence="7">Pentatricopeptide repeat-containing protein</fullName>
    </recommendedName>
</protein>
<feature type="region of interest" description="Disordered" evidence="4">
    <location>
        <begin position="557"/>
        <end position="581"/>
    </location>
</feature>
<evidence type="ECO:0000313" key="5">
    <source>
        <dbReference type="EMBL" id="KAF6149553.1"/>
    </source>
</evidence>
<proteinExistence type="predicted"/>
<comment type="caution">
    <text evidence="5">The sequence shown here is derived from an EMBL/GenBank/DDBJ whole genome shotgun (WGS) entry which is preliminary data.</text>
</comment>
<feature type="coiled-coil region" evidence="3">
    <location>
        <begin position="1034"/>
        <end position="1061"/>
    </location>
</feature>
<feature type="coiled-coil region" evidence="3">
    <location>
        <begin position="911"/>
        <end position="963"/>
    </location>
</feature>
<dbReference type="Pfam" id="PF13041">
    <property type="entry name" value="PPR_2"/>
    <property type="match status" value="1"/>
</dbReference>
<name>A0A7J7M3U9_9MAGN</name>
<keyword evidence="1" id="KW-0677">Repeat</keyword>
<evidence type="ECO:0000256" key="4">
    <source>
        <dbReference type="SAM" id="MobiDB-lite"/>
    </source>
</evidence>
<dbReference type="OrthoDB" id="185373at2759"/>
<gene>
    <name evidence="5" type="ORF">GIB67_003701</name>
</gene>
<reference evidence="5 6" key="1">
    <citation type="journal article" date="2020" name="IScience">
        <title>Genome Sequencing of the Endangered Kingdonia uniflora (Circaeasteraceae, Ranunculales) Reveals Potential Mechanisms of Evolutionary Specialization.</title>
        <authorList>
            <person name="Sun Y."/>
            <person name="Deng T."/>
            <person name="Zhang A."/>
            <person name="Moore M.J."/>
            <person name="Landis J.B."/>
            <person name="Lin N."/>
            <person name="Zhang H."/>
            <person name="Zhang X."/>
            <person name="Huang J."/>
            <person name="Zhang X."/>
            <person name="Sun H."/>
            <person name="Wang H."/>
        </authorList>
    </citation>
    <scope>NUCLEOTIDE SEQUENCE [LARGE SCALE GENOMIC DNA]</scope>
    <source>
        <strain evidence="5">TB1705</strain>
        <tissue evidence="5">Leaf</tissue>
    </source>
</reference>
<evidence type="ECO:0000256" key="2">
    <source>
        <dbReference type="PROSITE-ProRule" id="PRU00708"/>
    </source>
</evidence>
<keyword evidence="3" id="KW-0175">Coiled coil</keyword>
<organism evidence="5 6">
    <name type="scientific">Kingdonia uniflora</name>
    <dbReference type="NCBI Taxonomy" id="39325"/>
    <lineage>
        <taxon>Eukaryota</taxon>
        <taxon>Viridiplantae</taxon>
        <taxon>Streptophyta</taxon>
        <taxon>Embryophyta</taxon>
        <taxon>Tracheophyta</taxon>
        <taxon>Spermatophyta</taxon>
        <taxon>Magnoliopsida</taxon>
        <taxon>Ranunculales</taxon>
        <taxon>Circaeasteraceae</taxon>
        <taxon>Kingdonia</taxon>
    </lineage>
</organism>
<keyword evidence="6" id="KW-1185">Reference proteome</keyword>
<dbReference type="EMBL" id="JACGCM010001793">
    <property type="protein sequence ID" value="KAF6149553.1"/>
    <property type="molecule type" value="Genomic_DNA"/>
</dbReference>
<evidence type="ECO:0000256" key="3">
    <source>
        <dbReference type="SAM" id="Coils"/>
    </source>
</evidence>
<dbReference type="Proteomes" id="UP000541444">
    <property type="component" value="Unassembled WGS sequence"/>
</dbReference>
<dbReference type="Gene3D" id="1.25.40.10">
    <property type="entry name" value="Tetratricopeptide repeat domain"/>
    <property type="match status" value="2"/>
</dbReference>
<dbReference type="PANTHER" id="PTHR47801:SF1">
    <property type="entry name" value="OS05G0145600 PROTEIN"/>
    <property type="match status" value="1"/>
</dbReference>
<dbReference type="GO" id="GO:0005739">
    <property type="term" value="C:mitochondrion"/>
    <property type="evidence" value="ECO:0007669"/>
    <property type="project" value="TreeGrafter"/>
</dbReference>
<feature type="repeat" description="PPR" evidence="2">
    <location>
        <begin position="112"/>
        <end position="146"/>
    </location>
</feature>
<dbReference type="PROSITE" id="PS51375">
    <property type="entry name" value="PPR"/>
    <property type="match status" value="2"/>
</dbReference>
<accession>A0A7J7M3U9</accession>
<feature type="repeat" description="PPR" evidence="2">
    <location>
        <begin position="147"/>
        <end position="181"/>
    </location>
</feature>
<sequence length="1325" mass="148457">MKLVQAIFSGHHKSLIRVLRARNLCASPTDEKLLASRNYANNLTEYNHVFGSLSNQRRFYLLRDVYDDMILDGVQPSRDSFHNMIAGTMRGSRMQDALFFRDEMKAMGLVPDVALYNFLIATCGKCKNSNVAVRILDEMKINLVKPNGQTYICLLNACAASGRIDRVYAIVRDMTAAGLGLNKFCYAGLIAAHKNKTPVADETTSKIIELVEQSKGWSSNEASSDSAENVMMGVSEEELYSVPTAEFVKRRGFPLNKQLTVFHVAFHACADLKSIETTETLLEMLKREGKVPDTYIEMQVIRCYLHCGDIDRGLKAFEEFISTRPPLFSMAELYATFIEGAMVGYTPRGMQLVEERLTGGYTSANIIWDMIQNQNIRPTFAVVEAYFNGLKARELPADDPRLLAVSQAYDITRPRSLGFNNPPVGSVACHCSFFFSCQSPVLFGKGLMVRTCRQAKEIRVQNKMNILQEKYFGKQSLSLPTPIPVPPTFHGMTWDEMVEVEEDYDNMWRFHHVVVLASDRLSCLRMLAEDAVEAKDEKAGVTPGKQVDEAVIEPRVRRDNIARNPKHNDEGKRKDVSAAREDADVCHLESRGGNKSRLSSSHNTHLFAEKERDISCERKSCNFERGPPLPSELPRINKALSSGVRVSAGIADCCSSSTEVRDVPVIDVSATEMEAGEFFCCPEPGNEVKWFSKYKRCLDGSWGCYLSHGSKWFRTIVRDNGDIEHYEVPSLKKWKKGKGIGQDVEVSYYNETEPEPKCAADTSSLFDVVGREGTELNQVLGELSIRREKRLNSTVAKIQRGHQNRAMATPSSLFKAATVVPAPVGFFDNALKRGRKGSKTLAEIVTPEPLAPITKDVVDVKAVAKESADLMRRDPSLLSMKIQSSISHLAASCQGVFEVLMSAHSERAAAEAETAALIQQLKDQNVQLEKEKIQLEGKKLLEKEQFEAALAKQRAELIEVGQQAAAEVVEGRNHLVNRCYHWGLSAKEVELSIVGGYEKVNPFRDDASPAADPTVIPEKTHVPLSTNASNLEEIVRLRGRVSELEKSLSRARDNFTRTQQAQNKLEYERRLHKLNYDKIFSELVELQYTPFVHKSCNFRCQELLSVLTLYLEAEVDSERGLKVAYLVLLTERGIVTDPSREKFLAQEARNRHSVEAHRCSARAGVSVIWGDELADKQNELFGLSTSFNKSNEELQKCLLAADETAILNSKLESNLFDLQNRLNAVIIELSQRDADIVVAKESVEAYKAVLKKKSLDVMIGNQKVLDLNSIISQRKIDLMSLRSSMSENADLVKKQDGEIHYLRGRIDMLTHDLHAARASCQRKSD</sequence>
<dbReference type="InterPro" id="IPR011990">
    <property type="entry name" value="TPR-like_helical_dom_sf"/>
</dbReference>